<keyword evidence="5" id="KW-0131">Cell cycle</keyword>
<name>A0A4Y9ZEB8_9AGAM</name>
<comment type="similarity">
    <text evidence="2">Belongs to the CLASP family.</text>
</comment>
<dbReference type="GO" id="GO:0005874">
    <property type="term" value="C:microtubule"/>
    <property type="evidence" value="ECO:0007669"/>
    <property type="project" value="UniProtKB-KW"/>
</dbReference>
<dbReference type="STRING" id="205917.A0A4Y9ZEB8"/>
<evidence type="ECO:0000256" key="6">
    <source>
        <dbReference type="SAM" id="MobiDB-lite"/>
    </source>
</evidence>
<organism evidence="8 9">
    <name type="scientific">Dentipellis fragilis</name>
    <dbReference type="NCBI Taxonomy" id="205917"/>
    <lineage>
        <taxon>Eukaryota</taxon>
        <taxon>Fungi</taxon>
        <taxon>Dikarya</taxon>
        <taxon>Basidiomycota</taxon>
        <taxon>Agaricomycotina</taxon>
        <taxon>Agaricomycetes</taxon>
        <taxon>Russulales</taxon>
        <taxon>Hericiaceae</taxon>
        <taxon>Dentipellis</taxon>
    </lineage>
</organism>
<feature type="region of interest" description="Disordered" evidence="6">
    <location>
        <begin position="729"/>
        <end position="760"/>
    </location>
</feature>
<dbReference type="Gene3D" id="1.25.10.10">
    <property type="entry name" value="Leucine-rich Repeat Variant"/>
    <property type="match status" value="1"/>
</dbReference>
<evidence type="ECO:0000313" key="8">
    <source>
        <dbReference type="EMBL" id="TFY72942.1"/>
    </source>
</evidence>
<dbReference type="InterPro" id="IPR024395">
    <property type="entry name" value="CLASP_N_dom"/>
</dbReference>
<feature type="compositionally biased region" description="Basic and acidic residues" evidence="6">
    <location>
        <begin position="390"/>
        <end position="421"/>
    </location>
</feature>
<feature type="compositionally biased region" description="Polar residues" evidence="6">
    <location>
        <begin position="684"/>
        <end position="709"/>
    </location>
</feature>
<evidence type="ECO:0000256" key="3">
    <source>
        <dbReference type="ARBA" id="ARBA00022618"/>
    </source>
</evidence>
<reference evidence="8 9" key="1">
    <citation type="submission" date="2019-02" db="EMBL/GenBank/DDBJ databases">
        <title>Genome sequencing of the rare red list fungi Dentipellis fragilis.</title>
        <authorList>
            <person name="Buettner E."/>
            <person name="Kellner H."/>
        </authorList>
    </citation>
    <scope>NUCLEOTIDE SEQUENCE [LARGE SCALE GENOMIC DNA]</scope>
    <source>
        <strain evidence="8 9">DSM 105465</strain>
    </source>
</reference>
<dbReference type="InterPro" id="IPR011989">
    <property type="entry name" value="ARM-like"/>
</dbReference>
<dbReference type="Pfam" id="PF12348">
    <property type="entry name" value="CLASP_N"/>
    <property type="match status" value="1"/>
</dbReference>
<keyword evidence="3" id="KW-0132">Cell division</keyword>
<dbReference type="SMART" id="SM01349">
    <property type="entry name" value="TOG"/>
    <property type="match status" value="1"/>
</dbReference>
<dbReference type="AlphaFoldDB" id="A0A4Y9ZEB8"/>
<evidence type="ECO:0000256" key="5">
    <source>
        <dbReference type="ARBA" id="ARBA00022776"/>
    </source>
</evidence>
<evidence type="ECO:0000256" key="2">
    <source>
        <dbReference type="ARBA" id="ARBA00009549"/>
    </source>
</evidence>
<feature type="compositionally biased region" description="Low complexity" evidence="6">
    <location>
        <begin position="513"/>
        <end position="525"/>
    </location>
</feature>
<keyword evidence="5" id="KW-0498">Mitosis</keyword>
<proteinExistence type="inferred from homology"/>
<dbReference type="Proteomes" id="UP000298327">
    <property type="component" value="Unassembled WGS sequence"/>
</dbReference>
<comment type="caution">
    <text evidence="8">The sequence shown here is derived from an EMBL/GenBank/DDBJ whole genome shotgun (WGS) entry which is preliminary data.</text>
</comment>
<gene>
    <name evidence="8" type="ORF">EVG20_g69</name>
</gene>
<dbReference type="InterPro" id="IPR034085">
    <property type="entry name" value="TOG"/>
</dbReference>
<dbReference type="InterPro" id="IPR016024">
    <property type="entry name" value="ARM-type_fold"/>
</dbReference>
<evidence type="ECO:0000256" key="1">
    <source>
        <dbReference type="ARBA" id="ARBA00004186"/>
    </source>
</evidence>
<feature type="compositionally biased region" description="Polar residues" evidence="6">
    <location>
        <begin position="286"/>
        <end position="296"/>
    </location>
</feature>
<accession>A0A4Y9ZEB8</accession>
<feature type="compositionally biased region" description="Polar residues" evidence="6">
    <location>
        <begin position="243"/>
        <end position="259"/>
    </location>
</feature>
<dbReference type="OrthoDB" id="46159at2759"/>
<evidence type="ECO:0000259" key="7">
    <source>
        <dbReference type="SMART" id="SM01349"/>
    </source>
</evidence>
<feature type="region of interest" description="Disordered" evidence="6">
    <location>
        <begin position="243"/>
        <end position="709"/>
    </location>
</feature>
<feature type="domain" description="TOG" evidence="7">
    <location>
        <begin position="28"/>
        <end position="250"/>
    </location>
</feature>
<feature type="compositionally biased region" description="Low complexity" evidence="6">
    <location>
        <begin position="317"/>
        <end position="326"/>
    </location>
</feature>
<feature type="compositionally biased region" description="Polar residues" evidence="6">
    <location>
        <begin position="488"/>
        <end position="499"/>
    </location>
</feature>
<keyword evidence="9" id="KW-1185">Reference proteome</keyword>
<keyword evidence="4" id="KW-0493">Microtubule</keyword>
<dbReference type="GO" id="GO:0005819">
    <property type="term" value="C:spindle"/>
    <property type="evidence" value="ECO:0007669"/>
    <property type="project" value="UniProtKB-SubCell"/>
</dbReference>
<comment type="subcellular location">
    <subcellularLocation>
        <location evidence="1">Cytoplasm</location>
        <location evidence="1">Cytoskeleton</location>
        <location evidence="1">Spindle</location>
    </subcellularLocation>
</comment>
<dbReference type="EMBL" id="SEOQ01000002">
    <property type="protein sequence ID" value="TFY72942.1"/>
    <property type="molecule type" value="Genomic_DNA"/>
</dbReference>
<dbReference type="GO" id="GO:0051301">
    <property type="term" value="P:cell division"/>
    <property type="evidence" value="ECO:0007669"/>
    <property type="project" value="UniProtKB-KW"/>
</dbReference>
<dbReference type="SUPFAM" id="SSF48371">
    <property type="entry name" value="ARM repeat"/>
    <property type="match status" value="1"/>
</dbReference>
<evidence type="ECO:0000313" key="9">
    <source>
        <dbReference type="Proteomes" id="UP000298327"/>
    </source>
</evidence>
<protein>
    <recommendedName>
        <fullName evidence="7">TOG domain-containing protein</fullName>
    </recommendedName>
</protein>
<evidence type="ECO:0000256" key="4">
    <source>
        <dbReference type="ARBA" id="ARBA00022701"/>
    </source>
</evidence>
<feature type="compositionally biased region" description="Low complexity" evidence="6">
    <location>
        <begin position="555"/>
        <end position="568"/>
    </location>
</feature>
<sequence>MPSKSLPVKCDSAADLQRELSTLQSPLQLIEAEETWEKIAKGFSRLGALAQAGACDYPSLLVPFLRSMSRPVANAAASERSRLSSTAIEMLSHVAQGLGKGFEPLLHLYLPVLLTICGRPNKVFVARARAGVETIIENTQLPSILTHLVNSLADKSISLRQTAISGILACLNCFNPPDLEKEPRALDIENAIRITATDANGDVRKISRQVFDAYRILLPARVDAFTYPLSSTAKKYLNITTTATSRPGSSMSTHSTRSVVTRPASAMASVGRADDHPKAPPKLVHSRSQSSSTFSAKPSAVIHARLVVNEPGPSQPAPSGSQDQGSRPPPKIGQTGNKPSANPDKNKAMPPPPTIPLRRSQSVAAKLRPGLPPQRGSADVASVATTSNPRRVELDKSAQPTRYRDPSTRSEPSGKDIEPLKPSKKALQMTPPPLRSSQESMDNVVVGARRVPMPPTETAIETPAADPVVPDQNAKPTLKSSHKGKAPASSTAGSQTKESVQAAKPTEPSQRHVASSSSAVTAATSQKIRGRGLSQPTLSQLARMKATATERKVTARTTTTQARAGTVTSKTSAKYSGPDSIAGLKPKPKKKIEISKPGSTQTAKALPLSAPEESIDPKEVLLPDSRPPSPILETNEEDVVQPAEISPPSAVPEIEPDIDKSPSPTPPKSPISNSTEVVPPPTEPSQESVSAEKTPIKSSVSFLNGDVTSDKTPISALLSSIQRGFMFTPGSPLSPPHSYGQDAVDESYRDDESIVIQGWN</sequence>